<dbReference type="InterPro" id="IPR050902">
    <property type="entry name" value="ABC_Transporter_SBP"/>
</dbReference>
<sequence>MSAVPIDDQGTTVQVPDKVRRVVSLVPSLTEAIGVSDPHLLVGVTDWCTHPVDLDEQVVTPPARIRGTKNPDLDAIVALEPDLVVANEEENKPEHIAALRDRGLAVYVTDVRTVDGAFSSLDGMLAACGLERPAWLEGAEKAWGEIGRVPDDERRTAVIPIWRRPWMAVGCDTFAGALLDRLGVDNVLADGGPTAERYPRFDPADLPAHDLVVLPDEPYLFTADDGPEAFAAPARLVSGRLLTWYGPSLLEAAVTLPGALRAREQ</sequence>
<evidence type="ECO:0000256" key="1">
    <source>
        <dbReference type="ARBA" id="ARBA00008814"/>
    </source>
</evidence>
<dbReference type="RefSeq" id="WP_179792984.1">
    <property type="nucleotide sequence ID" value="NZ_BAABHP010000004.1"/>
</dbReference>
<accession>A0A7Y9DTF6</accession>
<gene>
    <name evidence="2" type="ORF">BJ983_001201</name>
</gene>
<dbReference type="Proteomes" id="UP000535890">
    <property type="component" value="Unassembled WGS sequence"/>
</dbReference>
<proteinExistence type="inferred from homology"/>
<dbReference type="Gene3D" id="3.40.50.1980">
    <property type="entry name" value="Nitrogenase molybdenum iron protein domain"/>
    <property type="match status" value="2"/>
</dbReference>
<dbReference type="InterPro" id="IPR054828">
    <property type="entry name" value="Vit_B12_bind_prot"/>
</dbReference>
<evidence type="ECO:0000313" key="3">
    <source>
        <dbReference type="Proteomes" id="UP000535890"/>
    </source>
</evidence>
<comment type="similarity">
    <text evidence="1">Belongs to the bacterial solute-binding protein 8 family.</text>
</comment>
<dbReference type="PANTHER" id="PTHR30535:SF35">
    <property type="entry name" value="PERIPLASMIC BINDING PROTEIN"/>
    <property type="match status" value="1"/>
</dbReference>
<dbReference type="SUPFAM" id="SSF53807">
    <property type="entry name" value="Helical backbone' metal receptor"/>
    <property type="match status" value="1"/>
</dbReference>
<dbReference type="EMBL" id="JACCBN010000001">
    <property type="protein sequence ID" value="NYD35099.1"/>
    <property type="molecule type" value="Genomic_DNA"/>
</dbReference>
<keyword evidence="3" id="KW-1185">Reference proteome</keyword>
<reference evidence="2 3" key="1">
    <citation type="submission" date="2020-07" db="EMBL/GenBank/DDBJ databases">
        <title>Sequencing the genomes of 1000 actinobacteria strains.</title>
        <authorList>
            <person name="Klenk H.-P."/>
        </authorList>
    </citation>
    <scope>NUCLEOTIDE SEQUENCE [LARGE SCALE GENOMIC DNA]</scope>
    <source>
        <strain evidence="2 3">DSM 45772</strain>
    </source>
</reference>
<organism evidence="2 3">
    <name type="scientific">Actinomycetospora corticicola</name>
    <dbReference type="NCBI Taxonomy" id="663602"/>
    <lineage>
        <taxon>Bacteria</taxon>
        <taxon>Bacillati</taxon>
        <taxon>Actinomycetota</taxon>
        <taxon>Actinomycetes</taxon>
        <taxon>Pseudonocardiales</taxon>
        <taxon>Pseudonocardiaceae</taxon>
        <taxon>Actinomycetospora</taxon>
    </lineage>
</organism>
<dbReference type="AlphaFoldDB" id="A0A7Y9DTF6"/>
<dbReference type="NCBIfam" id="NF038402">
    <property type="entry name" value="TroA_like"/>
    <property type="match status" value="1"/>
</dbReference>
<dbReference type="PANTHER" id="PTHR30535">
    <property type="entry name" value="VITAMIN B12-BINDING PROTEIN"/>
    <property type="match status" value="1"/>
</dbReference>
<evidence type="ECO:0000313" key="2">
    <source>
        <dbReference type="EMBL" id="NYD35099.1"/>
    </source>
</evidence>
<protein>
    <submittedName>
        <fullName evidence="2">ABC-type Fe3+-hydroxamate transport system substrate-binding protein</fullName>
    </submittedName>
</protein>
<name>A0A7Y9DTF6_9PSEU</name>
<comment type="caution">
    <text evidence="2">The sequence shown here is derived from an EMBL/GenBank/DDBJ whole genome shotgun (WGS) entry which is preliminary data.</text>
</comment>